<evidence type="ECO:0008006" key="4">
    <source>
        <dbReference type="Google" id="ProtNLM"/>
    </source>
</evidence>
<feature type="compositionally biased region" description="Basic and acidic residues" evidence="1">
    <location>
        <begin position="198"/>
        <end position="207"/>
    </location>
</feature>
<proteinExistence type="predicted"/>
<evidence type="ECO:0000313" key="3">
    <source>
        <dbReference type="Proteomes" id="UP000248597"/>
    </source>
</evidence>
<sequence>MPQAQHILMLFHDFAPEPALADALRLARGWRQRGRLVTILCGTVTGPLLTSVPAGVEIKRIAREIPRSPLSFRHFFRSLPYSIDRIAPDVLFLPDAPHCSLAGTVRHLPFPPRVVGRFEPEASVALPFRWPIHLFSRWAARNFDALIIGSSRLGVTGRRMIGGRSRYFLIENRPCETQAYLDLFDVVVGAGTRARPAESPKLREIHARRSGIAAGTRPPPP</sequence>
<name>A0A2W5KXK6_SPHMC</name>
<feature type="region of interest" description="Disordered" evidence="1">
    <location>
        <begin position="198"/>
        <end position="221"/>
    </location>
</feature>
<accession>A0A2W5KXK6</accession>
<protein>
    <recommendedName>
        <fullName evidence="4">Glycosyltransferase subfamily 4-like N-terminal domain-containing protein</fullName>
    </recommendedName>
</protein>
<dbReference type="EMBL" id="QFPJ01000025">
    <property type="protein sequence ID" value="PZQ21666.1"/>
    <property type="molecule type" value="Genomic_DNA"/>
</dbReference>
<evidence type="ECO:0000256" key="1">
    <source>
        <dbReference type="SAM" id="MobiDB-lite"/>
    </source>
</evidence>
<dbReference type="Proteomes" id="UP000248597">
    <property type="component" value="Unassembled WGS sequence"/>
</dbReference>
<gene>
    <name evidence="2" type="ORF">DI569_11005</name>
</gene>
<dbReference type="AlphaFoldDB" id="A0A2W5KXK6"/>
<evidence type="ECO:0000313" key="2">
    <source>
        <dbReference type="EMBL" id="PZQ21666.1"/>
    </source>
</evidence>
<reference evidence="2 3" key="1">
    <citation type="submission" date="2017-08" db="EMBL/GenBank/DDBJ databases">
        <title>Infants hospitalized years apart are colonized by the same room-sourced microbial strains.</title>
        <authorList>
            <person name="Brooks B."/>
            <person name="Olm M.R."/>
            <person name="Firek B.A."/>
            <person name="Baker R."/>
            <person name="Thomas B.C."/>
            <person name="Morowitz M.J."/>
            <person name="Banfield J.F."/>
        </authorList>
    </citation>
    <scope>NUCLEOTIDE SEQUENCE [LARGE SCALE GENOMIC DNA]</scope>
    <source>
        <strain evidence="2">S2_005_003_R2_47</strain>
    </source>
</reference>
<comment type="caution">
    <text evidence="2">The sequence shown here is derived from an EMBL/GenBank/DDBJ whole genome shotgun (WGS) entry which is preliminary data.</text>
</comment>
<organism evidence="2 3">
    <name type="scientific">Sphingopyxis macrogoltabida</name>
    <name type="common">Sphingomonas macrogoltabidus</name>
    <dbReference type="NCBI Taxonomy" id="33050"/>
    <lineage>
        <taxon>Bacteria</taxon>
        <taxon>Pseudomonadati</taxon>
        <taxon>Pseudomonadota</taxon>
        <taxon>Alphaproteobacteria</taxon>
        <taxon>Sphingomonadales</taxon>
        <taxon>Sphingomonadaceae</taxon>
        <taxon>Sphingopyxis</taxon>
    </lineage>
</organism>
<dbReference type="SUPFAM" id="SSF53756">
    <property type="entry name" value="UDP-Glycosyltransferase/glycogen phosphorylase"/>
    <property type="match status" value="1"/>
</dbReference>